<organism evidence="2 3">
    <name type="scientific">Nocardia pseudobrasiliensis</name>
    <dbReference type="NCBI Taxonomy" id="45979"/>
    <lineage>
        <taxon>Bacteria</taxon>
        <taxon>Bacillati</taxon>
        <taxon>Actinomycetota</taxon>
        <taxon>Actinomycetes</taxon>
        <taxon>Mycobacteriales</taxon>
        <taxon>Nocardiaceae</taxon>
        <taxon>Nocardia</taxon>
    </lineage>
</organism>
<evidence type="ECO:0008006" key="4">
    <source>
        <dbReference type="Google" id="ProtNLM"/>
    </source>
</evidence>
<dbReference type="EMBL" id="QQBC01000005">
    <property type="protein sequence ID" value="RDI65824.1"/>
    <property type="molecule type" value="Genomic_DNA"/>
</dbReference>
<dbReference type="RefSeq" id="WP_068000112.1">
    <property type="nucleotide sequence ID" value="NZ_QQBC01000005.1"/>
</dbReference>
<dbReference type="STRING" id="1210086.GCA_001613105_04189"/>
<reference evidence="2 3" key="1">
    <citation type="submission" date="2018-07" db="EMBL/GenBank/DDBJ databases">
        <title>Genomic Encyclopedia of Type Strains, Phase IV (KMG-IV): sequencing the most valuable type-strain genomes for metagenomic binning, comparative biology and taxonomic classification.</title>
        <authorList>
            <person name="Goeker M."/>
        </authorList>
    </citation>
    <scope>NUCLEOTIDE SEQUENCE [LARGE SCALE GENOMIC DNA]</scope>
    <source>
        <strain evidence="2 3">DSM 44290</strain>
    </source>
</reference>
<comment type="caution">
    <text evidence="2">The sequence shown here is derived from an EMBL/GenBank/DDBJ whole genome shotgun (WGS) entry which is preliminary data.</text>
</comment>
<dbReference type="Proteomes" id="UP000254869">
    <property type="component" value="Unassembled WGS sequence"/>
</dbReference>
<gene>
    <name evidence="2" type="ORF">DFR76_105140</name>
</gene>
<feature type="signal peptide" evidence="1">
    <location>
        <begin position="1"/>
        <end position="26"/>
    </location>
</feature>
<dbReference type="AlphaFoldDB" id="A0A370I8U1"/>
<evidence type="ECO:0000256" key="1">
    <source>
        <dbReference type="SAM" id="SignalP"/>
    </source>
</evidence>
<evidence type="ECO:0000313" key="2">
    <source>
        <dbReference type="EMBL" id="RDI65824.1"/>
    </source>
</evidence>
<evidence type="ECO:0000313" key="3">
    <source>
        <dbReference type="Proteomes" id="UP000254869"/>
    </source>
</evidence>
<keyword evidence="1" id="KW-0732">Signal</keyword>
<protein>
    <recommendedName>
        <fullName evidence="4">Secreted protein</fullName>
    </recommendedName>
</protein>
<name>A0A370I8U1_9NOCA</name>
<proteinExistence type="predicted"/>
<keyword evidence="3" id="KW-1185">Reference proteome</keyword>
<accession>A0A370I8U1</accession>
<sequence>MKARTLLGAAVAAVAITMTGAAVASAAPDWDNPYLVQADPADFLVGDTVYFAEYGGPSCAIHPNGDVGCDLRPGGQALWGVVPITDIAIDVPFLPAHPTFGLTGAHGRPGSRLITDVPRPPDRQYQGTRIDYGGATCIAGLPRGGMSCTSKGHTFSLGSNVQIS</sequence>
<feature type="chain" id="PRO_5016943358" description="Secreted protein" evidence="1">
    <location>
        <begin position="27"/>
        <end position="164"/>
    </location>
</feature>